<protein>
    <recommendedName>
        <fullName evidence="8">ATP synthase subunit delta</fullName>
    </recommendedName>
</protein>
<dbReference type="InterPro" id="IPR000711">
    <property type="entry name" value="ATPase_OSCP/dsu"/>
</dbReference>
<comment type="subcellular location">
    <subcellularLocation>
        <location evidence="1">Membrane</location>
    </subcellularLocation>
</comment>
<dbReference type="InterPro" id="IPR026015">
    <property type="entry name" value="ATP_synth_OSCP/delta_N_sf"/>
</dbReference>
<dbReference type="HAMAP" id="MF_01416">
    <property type="entry name" value="ATP_synth_delta_bact"/>
    <property type="match status" value="1"/>
</dbReference>
<keyword evidence="2" id="KW-0813">Transport</keyword>
<dbReference type="NCBIfam" id="NF004406">
    <property type="entry name" value="PRK05758.3-2"/>
    <property type="match status" value="1"/>
</dbReference>
<name>A0A383EYI6_9ZZZZ</name>
<dbReference type="Gene3D" id="1.10.520.20">
    <property type="entry name" value="N-terminal domain of the delta subunit of the F1F0-ATP synthase"/>
    <property type="match status" value="1"/>
</dbReference>
<dbReference type="AlphaFoldDB" id="A0A383EYI6"/>
<dbReference type="PANTHER" id="PTHR11910">
    <property type="entry name" value="ATP SYNTHASE DELTA CHAIN"/>
    <property type="match status" value="1"/>
</dbReference>
<dbReference type="Pfam" id="PF00213">
    <property type="entry name" value="OSCP"/>
    <property type="match status" value="1"/>
</dbReference>
<keyword evidence="5" id="KW-0472">Membrane</keyword>
<keyword evidence="3" id="KW-0375">Hydrogen ion transport</keyword>
<evidence type="ECO:0000256" key="5">
    <source>
        <dbReference type="ARBA" id="ARBA00023136"/>
    </source>
</evidence>
<accession>A0A383EYI6</accession>
<keyword evidence="4" id="KW-0406">Ion transport</keyword>
<dbReference type="PROSITE" id="PS00389">
    <property type="entry name" value="ATPASE_DELTA"/>
    <property type="match status" value="1"/>
</dbReference>
<dbReference type="NCBIfam" id="NF004402">
    <property type="entry name" value="PRK05758.2-2"/>
    <property type="match status" value="1"/>
</dbReference>
<dbReference type="NCBIfam" id="TIGR01145">
    <property type="entry name" value="ATP_synt_delta"/>
    <property type="match status" value="1"/>
</dbReference>
<sequence length="185" mass="20472">VSSQTSSGNLIANRYASALYELATESKNVDAVLKDLEFLQKGMKENKDLKLLVKSPLIASDEKQKIMEKILSKQSSDKLTINFLKIISNNKRFDHLSSIISQFMNINAQKRGNVLADVTSADELSDKQKNEINDQLKSTLGEKLSLNFKVDKKIIGGLIIKVGSKMIDSSLASKINKLKIVMQGA</sequence>
<evidence type="ECO:0000256" key="4">
    <source>
        <dbReference type="ARBA" id="ARBA00023065"/>
    </source>
</evidence>
<dbReference type="SUPFAM" id="SSF47928">
    <property type="entry name" value="N-terminal domain of the delta subunit of the F1F0-ATP synthase"/>
    <property type="match status" value="1"/>
</dbReference>
<dbReference type="PRINTS" id="PR00125">
    <property type="entry name" value="ATPASEDELTA"/>
</dbReference>
<keyword evidence="6" id="KW-0066">ATP synthesis</keyword>
<proteinExistence type="inferred from homology"/>
<evidence type="ECO:0000313" key="7">
    <source>
        <dbReference type="EMBL" id="SVE61947.1"/>
    </source>
</evidence>
<reference evidence="7" key="1">
    <citation type="submission" date="2018-05" db="EMBL/GenBank/DDBJ databases">
        <authorList>
            <person name="Lanie J.A."/>
            <person name="Ng W.-L."/>
            <person name="Kazmierczak K.M."/>
            <person name="Andrzejewski T.M."/>
            <person name="Davidsen T.M."/>
            <person name="Wayne K.J."/>
            <person name="Tettelin H."/>
            <person name="Glass J.I."/>
            <person name="Rusch D."/>
            <person name="Podicherti R."/>
            <person name="Tsui H.-C.T."/>
            <person name="Winkler M.E."/>
        </authorList>
    </citation>
    <scope>NUCLEOTIDE SEQUENCE</scope>
</reference>
<evidence type="ECO:0000256" key="3">
    <source>
        <dbReference type="ARBA" id="ARBA00022781"/>
    </source>
</evidence>
<dbReference type="EMBL" id="UINC01230005">
    <property type="protein sequence ID" value="SVE61947.1"/>
    <property type="molecule type" value="Genomic_DNA"/>
</dbReference>
<evidence type="ECO:0000256" key="2">
    <source>
        <dbReference type="ARBA" id="ARBA00022448"/>
    </source>
</evidence>
<evidence type="ECO:0000256" key="1">
    <source>
        <dbReference type="ARBA" id="ARBA00004370"/>
    </source>
</evidence>
<evidence type="ECO:0008006" key="8">
    <source>
        <dbReference type="Google" id="ProtNLM"/>
    </source>
</evidence>
<dbReference type="GO" id="GO:0016020">
    <property type="term" value="C:membrane"/>
    <property type="evidence" value="ECO:0007669"/>
    <property type="project" value="UniProtKB-SubCell"/>
</dbReference>
<gene>
    <name evidence="7" type="ORF">METZ01_LOCUS514801</name>
</gene>
<feature type="non-terminal residue" evidence="7">
    <location>
        <position position="1"/>
    </location>
</feature>
<organism evidence="7">
    <name type="scientific">marine metagenome</name>
    <dbReference type="NCBI Taxonomy" id="408172"/>
    <lineage>
        <taxon>unclassified sequences</taxon>
        <taxon>metagenomes</taxon>
        <taxon>ecological metagenomes</taxon>
    </lineage>
</organism>
<evidence type="ECO:0000256" key="6">
    <source>
        <dbReference type="ARBA" id="ARBA00023310"/>
    </source>
</evidence>
<dbReference type="GO" id="GO:0046933">
    <property type="term" value="F:proton-transporting ATP synthase activity, rotational mechanism"/>
    <property type="evidence" value="ECO:0007669"/>
    <property type="project" value="InterPro"/>
</dbReference>
<dbReference type="InterPro" id="IPR020781">
    <property type="entry name" value="ATPase_OSCP/d_CS"/>
</dbReference>